<sequence>MSGPDARLIIDFFNREAPQIGIVQDSLNNPQPDQLIQAYYFLCDLIFENVGGTKEADIDLTADLTKARPKMIIRTQQHVNMVFNKLFDGSDEFLYSDLLQPDARRTKSVMAQLIRYYNLKCDMAKHLSLVDNQIDEQVHAHEFEKACERTTNAEERKQKLGQEDENRKRLENNIVNSPDRILDELKHMETEVANMRQKYDQAIQTNRKLEREFGEQRVTGQCVESLISGMRKLEMLQDQMVEMRAKDEERRKQIDDLQMARKNLMADIDFLGRQSAMDVQTMESELNQRTKALSVIKQQKAQLESDEKELNTRLAKTKEDIRQHQLETKRMDRSFVIITDIYDEAVSKMLKNTDFVKQKVEQRQSELNSLAEKAQRLASYKMNSASTEKAGLKKSVFSAIKESNRSQYNRNDQQLQPQRMNNDLPFDSQTTGNLLKMADGENGDVLLGPEVLSGDGASQVGCETVTGNRLRKRRSVSCEPTPTANTPTKIQHQPANAESGFLQHAQSVNAVGVLSVRQNFVPKASPRISSGMPSSLSICSEIGARKRSPSGDGSLCSKEDRSISSKTPKIHISVCGRALYACSNGQLRELESLVKENPELINYQYPYSYCCYSCMHIAAKTGNLDIVHFLVKNGANLNAKDQVNWSTPLHLAAQAGHLEVTRQLKEMGADTSVLDAHGKRYCDYLPADNRRSHVKNAALKKLKTHNSKHNNGEDEDTRSVSSNQSQLSLISYNSLHNRLGTLRPIGRAVSDFLHRK</sequence>
<name>A0A914GWH4_GLORO</name>
<reference evidence="7" key="1">
    <citation type="submission" date="2022-11" db="UniProtKB">
        <authorList>
            <consortium name="WormBaseParasite"/>
        </authorList>
    </citation>
    <scope>IDENTIFICATION</scope>
</reference>
<dbReference type="InterPro" id="IPR002110">
    <property type="entry name" value="Ankyrin_rpt"/>
</dbReference>
<feature type="region of interest" description="Disordered" evidence="5">
    <location>
        <begin position="149"/>
        <end position="172"/>
    </location>
</feature>
<dbReference type="Proteomes" id="UP000887572">
    <property type="component" value="Unplaced"/>
</dbReference>
<feature type="repeat" description="ANK" evidence="3">
    <location>
        <begin position="644"/>
        <end position="676"/>
    </location>
</feature>
<evidence type="ECO:0000256" key="1">
    <source>
        <dbReference type="ARBA" id="ARBA00022737"/>
    </source>
</evidence>
<keyword evidence="1" id="KW-0677">Repeat</keyword>
<evidence type="ECO:0000256" key="2">
    <source>
        <dbReference type="ARBA" id="ARBA00023043"/>
    </source>
</evidence>
<protein>
    <submittedName>
        <fullName evidence="7">Uncharacterized protein</fullName>
    </submittedName>
</protein>
<evidence type="ECO:0000256" key="5">
    <source>
        <dbReference type="SAM" id="MobiDB-lite"/>
    </source>
</evidence>
<dbReference type="PANTHER" id="PTHR24201:SF16">
    <property type="entry name" value="ANKYRIN-1-LIKE-RELATED"/>
    <property type="match status" value="1"/>
</dbReference>
<dbReference type="Pfam" id="PF12796">
    <property type="entry name" value="Ank_2"/>
    <property type="match status" value="1"/>
</dbReference>
<dbReference type="PANTHER" id="PTHR24201">
    <property type="entry name" value="ANK_REP_REGION DOMAIN-CONTAINING PROTEIN"/>
    <property type="match status" value="1"/>
</dbReference>
<dbReference type="InterPro" id="IPR050776">
    <property type="entry name" value="Ank_Repeat/CDKN_Inhibitor"/>
</dbReference>
<dbReference type="PROSITE" id="PS50088">
    <property type="entry name" value="ANK_REPEAT"/>
    <property type="match status" value="2"/>
</dbReference>
<dbReference type="Gene3D" id="1.25.40.20">
    <property type="entry name" value="Ankyrin repeat-containing domain"/>
    <property type="match status" value="1"/>
</dbReference>
<evidence type="ECO:0000313" key="6">
    <source>
        <dbReference type="Proteomes" id="UP000887572"/>
    </source>
</evidence>
<dbReference type="GO" id="GO:0005634">
    <property type="term" value="C:nucleus"/>
    <property type="evidence" value="ECO:0007669"/>
    <property type="project" value="TreeGrafter"/>
</dbReference>
<organism evidence="6 7">
    <name type="scientific">Globodera rostochiensis</name>
    <name type="common">Golden nematode worm</name>
    <name type="synonym">Heterodera rostochiensis</name>
    <dbReference type="NCBI Taxonomy" id="31243"/>
    <lineage>
        <taxon>Eukaryota</taxon>
        <taxon>Metazoa</taxon>
        <taxon>Ecdysozoa</taxon>
        <taxon>Nematoda</taxon>
        <taxon>Chromadorea</taxon>
        <taxon>Rhabditida</taxon>
        <taxon>Tylenchina</taxon>
        <taxon>Tylenchomorpha</taxon>
        <taxon>Tylenchoidea</taxon>
        <taxon>Heteroderidae</taxon>
        <taxon>Heteroderinae</taxon>
        <taxon>Globodera</taxon>
    </lineage>
</organism>
<dbReference type="PROSITE" id="PS50297">
    <property type="entry name" value="ANK_REP_REGION"/>
    <property type="match status" value="2"/>
</dbReference>
<keyword evidence="6" id="KW-1185">Reference proteome</keyword>
<feature type="coiled-coil region" evidence="4">
    <location>
        <begin position="254"/>
        <end position="327"/>
    </location>
</feature>
<evidence type="ECO:0000256" key="3">
    <source>
        <dbReference type="PROSITE-ProRule" id="PRU00023"/>
    </source>
</evidence>
<feature type="repeat" description="ANK" evidence="3">
    <location>
        <begin position="615"/>
        <end position="642"/>
    </location>
</feature>
<dbReference type="WBParaSite" id="Gr19_v10_g11982.t1">
    <property type="protein sequence ID" value="Gr19_v10_g11982.t1"/>
    <property type="gene ID" value="Gr19_v10_g11982"/>
</dbReference>
<dbReference type="InterPro" id="IPR036770">
    <property type="entry name" value="Ankyrin_rpt-contain_sf"/>
</dbReference>
<keyword evidence="4" id="KW-0175">Coiled coil</keyword>
<proteinExistence type="predicted"/>
<accession>A0A914GWH4</accession>
<keyword evidence="2 3" id="KW-0040">ANK repeat</keyword>
<feature type="compositionally biased region" description="Basic and acidic residues" evidence="5">
    <location>
        <begin position="149"/>
        <end position="171"/>
    </location>
</feature>
<evidence type="ECO:0000313" key="7">
    <source>
        <dbReference type="WBParaSite" id="Gr19_v10_g11982.t1"/>
    </source>
</evidence>
<feature type="region of interest" description="Disordered" evidence="5">
    <location>
        <begin position="703"/>
        <end position="722"/>
    </location>
</feature>
<dbReference type="SUPFAM" id="SSF48403">
    <property type="entry name" value="Ankyrin repeat"/>
    <property type="match status" value="1"/>
</dbReference>
<dbReference type="SMART" id="SM00248">
    <property type="entry name" value="ANK"/>
    <property type="match status" value="2"/>
</dbReference>
<evidence type="ECO:0000256" key="4">
    <source>
        <dbReference type="SAM" id="Coils"/>
    </source>
</evidence>
<dbReference type="AlphaFoldDB" id="A0A914GWH4"/>